<dbReference type="Gene3D" id="1.20.1160.11">
    <property type="entry name" value="Paired amphipathic helix"/>
    <property type="match status" value="1"/>
</dbReference>
<evidence type="ECO:0000313" key="5">
    <source>
        <dbReference type="EMBL" id="KAI3847438.1"/>
    </source>
</evidence>
<keyword evidence="3 4" id="KW-0539">Nucleus</keyword>
<evidence type="ECO:0000256" key="1">
    <source>
        <dbReference type="ARBA" id="ARBA00004123"/>
    </source>
</evidence>
<evidence type="ECO:0000313" key="6">
    <source>
        <dbReference type="Proteomes" id="UP001202328"/>
    </source>
</evidence>
<dbReference type="InterPro" id="IPR036600">
    <property type="entry name" value="PAH_sf"/>
</dbReference>
<dbReference type="InterPro" id="IPR003822">
    <property type="entry name" value="PAH"/>
</dbReference>
<gene>
    <name evidence="5" type="ORF">MKW98_032764</name>
</gene>
<dbReference type="GO" id="GO:0000122">
    <property type="term" value="P:negative regulation of transcription by RNA polymerase II"/>
    <property type="evidence" value="ECO:0007669"/>
    <property type="project" value="TreeGrafter"/>
</dbReference>
<dbReference type="InterPro" id="IPR039774">
    <property type="entry name" value="Sin3-like"/>
</dbReference>
<dbReference type="GO" id="GO:0000785">
    <property type="term" value="C:chromatin"/>
    <property type="evidence" value="ECO:0007669"/>
    <property type="project" value="TreeGrafter"/>
</dbReference>
<dbReference type="SUPFAM" id="SSF47762">
    <property type="entry name" value="PAH2 domain"/>
    <property type="match status" value="1"/>
</dbReference>
<comment type="subcellular location">
    <subcellularLocation>
        <location evidence="1 4">Nucleus</location>
    </subcellularLocation>
</comment>
<protein>
    <submittedName>
        <fullName evidence="5">Uncharacterized protein</fullName>
    </submittedName>
</protein>
<dbReference type="PROSITE" id="PS51477">
    <property type="entry name" value="PAH"/>
    <property type="match status" value="1"/>
</dbReference>
<keyword evidence="2" id="KW-0678">Repressor</keyword>
<accession>A0AAD4RZ65</accession>
<dbReference type="Pfam" id="PF02671">
    <property type="entry name" value="PAH"/>
    <property type="match status" value="1"/>
</dbReference>
<evidence type="ECO:0000256" key="3">
    <source>
        <dbReference type="ARBA" id="ARBA00023242"/>
    </source>
</evidence>
<dbReference type="GO" id="GO:0003714">
    <property type="term" value="F:transcription corepressor activity"/>
    <property type="evidence" value="ECO:0007669"/>
    <property type="project" value="InterPro"/>
</dbReference>
<reference evidence="5" key="1">
    <citation type="submission" date="2022-04" db="EMBL/GenBank/DDBJ databases">
        <title>A functionally conserved STORR gene fusion in Papaver species that diverged 16.8 million years ago.</title>
        <authorList>
            <person name="Catania T."/>
        </authorList>
    </citation>
    <scope>NUCLEOTIDE SEQUENCE</scope>
    <source>
        <strain evidence="5">S-188037</strain>
    </source>
</reference>
<proteinExistence type="predicted"/>
<organism evidence="5 6">
    <name type="scientific">Papaver atlanticum</name>
    <dbReference type="NCBI Taxonomy" id="357466"/>
    <lineage>
        <taxon>Eukaryota</taxon>
        <taxon>Viridiplantae</taxon>
        <taxon>Streptophyta</taxon>
        <taxon>Embryophyta</taxon>
        <taxon>Tracheophyta</taxon>
        <taxon>Spermatophyta</taxon>
        <taxon>Magnoliopsida</taxon>
        <taxon>Ranunculales</taxon>
        <taxon>Papaveraceae</taxon>
        <taxon>Papaveroideae</taxon>
        <taxon>Papaver</taxon>
    </lineage>
</organism>
<sequence>MKRSREGDIVSKEQTVEDASIDYLKAVKNVFDDNKEKYDEFLQILIGAAKSWSKDIAELVVVLARIKALLNAHPHLILAFNTFLPKECQITLTEEDGGDFNERKRPHKLIKSAERTEESESNEALHPTTKLECQVLNNVCALDGISFDTKEKPNSRYEKMQIKCEDYRFHLDILIGYVDSTKMCVEELVGKIQDNTVKPETQIHIEDHLTPANLRCIKRLLRRCKQKQQELSCDRSEFDKVWAYFVIFEAKSLANNYNTSLDKRILRYISSKMN</sequence>
<keyword evidence="6" id="KW-1185">Reference proteome</keyword>
<dbReference type="PANTHER" id="PTHR12346:SF0">
    <property type="entry name" value="SIN3A, ISOFORM G"/>
    <property type="match status" value="1"/>
</dbReference>
<comment type="caution">
    <text evidence="5">The sequence shown here is derived from an EMBL/GenBank/DDBJ whole genome shotgun (WGS) entry which is preliminary data.</text>
</comment>
<dbReference type="PANTHER" id="PTHR12346">
    <property type="entry name" value="SIN3B-RELATED"/>
    <property type="match status" value="1"/>
</dbReference>
<evidence type="ECO:0000256" key="2">
    <source>
        <dbReference type="ARBA" id="ARBA00022491"/>
    </source>
</evidence>
<dbReference type="Proteomes" id="UP001202328">
    <property type="component" value="Unassembled WGS sequence"/>
</dbReference>
<dbReference type="AlphaFoldDB" id="A0AAD4RZ65"/>
<dbReference type="EMBL" id="JAJJMB010016409">
    <property type="protein sequence ID" value="KAI3847438.1"/>
    <property type="molecule type" value="Genomic_DNA"/>
</dbReference>
<evidence type="ECO:0000256" key="4">
    <source>
        <dbReference type="PROSITE-ProRule" id="PRU00810"/>
    </source>
</evidence>
<dbReference type="GO" id="GO:0000118">
    <property type="term" value="C:histone deacetylase complex"/>
    <property type="evidence" value="ECO:0007669"/>
    <property type="project" value="TreeGrafter"/>
</dbReference>
<name>A0AAD4RZ65_9MAGN</name>